<dbReference type="Gramene" id="Jr11_13310_p1">
    <property type="protein sequence ID" value="cds.Jr11_13310_p1"/>
    <property type="gene ID" value="Jr11_13310"/>
</dbReference>
<organism evidence="4 5">
    <name type="scientific">Juglans regia</name>
    <name type="common">English walnut</name>
    <dbReference type="NCBI Taxonomy" id="51240"/>
    <lineage>
        <taxon>Eukaryota</taxon>
        <taxon>Viridiplantae</taxon>
        <taxon>Streptophyta</taxon>
        <taxon>Embryophyta</taxon>
        <taxon>Tracheophyta</taxon>
        <taxon>Spermatophyta</taxon>
        <taxon>Magnoliopsida</taxon>
        <taxon>eudicotyledons</taxon>
        <taxon>Gunneridae</taxon>
        <taxon>Pentapetalae</taxon>
        <taxon>rosids</taxon>
        <taxon>fabids</taxon>
        <taxon>Fagales</taxon>
        <taxon>Juglandaceae</taxon>
        <taxon>Juglans</taxon>
    </lineage>
</organism>
<accession>A0A833WLE2</accession>
<dbReference type="RefSeq" id="XP_018847485.2">
    <property type="nucleotide sequence ID" value="XM_018991940.2"/>
</dbReference>
<evidence type="ECO:0000313" key="4">
    <source>
        <dbReference type="EMBL" id="KAF5455108.1"/>
    </source>
</evidence>
<sequence length="311" mass="34687">NNYSFRTNYNRLKKVKKQRNLAFLESLSLLLHCPSSDYRHLTTEPLHQRRDSPFLSTTFGLRAVIVESRHRPANVLESFSVGTRKAHSDQTLTPGEGDLGFTGVAGESNANLNGSPGDDDLCSISGARERYEGLKVALGDDAGVHNQGYEFWTESIDGRLDHGDPTLVQSLWTVRSRAGLSSRRTVSKENLRSAKTSSKDFPPMLPLLDEDGRPMFNLVKVRSGGRLLIVAKRNMQPRFVRTHSQDGRLRIDIAFPQESEDEEGEEEKEEGKEENVGPNNVGTGAQDGGPRIDIMLPQEEEEEEGEKRKKG</sequence>
<evidence type="ECO:0000256" key="1">
    <source>
        <dbReference type="ARBA" id="ARBA00008690"/>
    </source>
</evidence>
<reference evidence="4" key="1">
    <citation type="submission" date="2015-10" db="EMBL/GenBank/DDBJ databases">
        <authorList>
            <person name="Martinez-Garcia P.J."/>
            <person name="Crepeau M.W."/>
            <person name="Puiu D."/>
            <person name="Gonzalez-Ibeas D."/>
            <person name="Whalen J."/>
            <person name="Stevens K."/>
            <person name="Paul R."/>
            <person name="Butterfield T."/>
            <person name="Britton M."/>
            <person name="Reagan R."/>
            <person name="Chakraborty S."/>
            <person name="Walawage S.L."/>
            <person name="Vasquez-Gross H.A."/>
            <person name="Cardeno C."/>
            <person name="Famula R."/>
            <person name="Pratt K."/>
            <person name="Kuruganti S."/>
            <person name="Aradhya M.K."/>
            <person name="Leslie C.A."/>
            <person name="Dandekar A.M."/>
            <person name="Salzberg S.L."/>
            <person name="Wegrzyn J.L."/>
            <person name="Langley C.H."/>
            <person name="Neale D.B."/>
        </authorList>
    </citation>
    <scope>NUCLEOTIDE SEQUENCE</scope>
    <source>
        <tissue evidence="4">Leaves</tissue>
    </source>
</reference>
<dbReference type="PANTHER" id="PTHR33155">
    <property type="entry name" value="FANTASTIC FOUR-LIKE PROTEIN (DUF3049)"/>
    <property type="match status" value="1"/>
</dbReference>
<feature type="non-terminal residue" evidence="4">
    <location>
        <position position="1"/>
    </location>
</feature>
<dbReference type="Pfam" id="PF11250">
    <property type="entry name" value="FAF"/>
    <property type="match status" value="1"/>
</dbReference>
<dbReference type="PANTHER" id="PTHR33155:SF3">
    <property type="entry name" value="PROTEIN FAF-LIKE, CHLOROPLASTIC"/>
    <property type="match status" value="1"/>
</dbReference>
<feature type="domain" description="FAF" evidence="3">
    <location>
        <begin position="201"/>
        <end position="251"/>
    </location>
</feature>
<dbReference type="OrthoDB" id="1931928at2759"/>
<protein>
    <recommendedName>
        <fullName evidence="3">FAF domain-containing protein</fullName>
    </recommendedName>
</protein>
<name>A0A833WLE2_JUGRE</name>
<evidence type="ECO:0000313" key="5">
    <source>
        <dbReference type="Proteomes" id="UP000619265"/>
    </source>
</evidence>
<dbReference type="AlphaFoldDB" id="A0A833WLE2"/>
<proteinExistence type="inferred from homology"/>
<feature type="region of interest" description="Disordered" evidence="2">
    <location>
        <begin position="85"/>
        <end position="117"/>
    </location>
</feature>
<feature type="compositionally biased region" description="Acidic residues" evidence="2">
    <location>
        <begin position="258"/>
        <end position="268"/>
    </location>
</feature>
<dbReference type="InterPro" id="IPR021410">
    <property type="entry name" value="FAF"/>
</dbReference>
<comment type="similarity">
    <text evidence="1">Belongs to the fantastic four family.</text>
</comment>
<feature type="region of interest" description="Disordered" evidence="2">
    <location>
        <begin position="254"/>
        <end position="311"/>
    </location>
</feature>
<evidence type="ECO:0000259" key="3">
    <source>
        <dbReference type="Pfam" id="PF11250"/>
    </source>
</evidence>
<reference evidence="4" key="2">
    <citation type="submission" date="2020-03" db="EMBL/GenBank/DDBJ databases">
        <title>Walnut 2.0.</title>
        <authorList>
            <person name="Marrano A."/>
            <person name="Britton M."/>
            <person name="Zimin A.V."/>
            <person name="Zaini P.A."/>
            <person name="Workman R."/>
            <person name="Puiu D."/>
            <person name="Bianco L."/>
            <person name="Allen B.J."/>
            <person name="Troggio M."/>
            <person name="Leslie C.A."/>
            <person name="Timp W."/>
            <person name="Dendekar A."/>
            <person name="Salzberg S.L."/>
            <person name="Neale D.B."/>
        </authorList>
    </citation>
    <scope>NUCLEOTIDE SEQUENCE</scope>
    <source>
        <tissue evidence="4">Leaves</tissue>
    </source>
</reference>
<gene>
    <name evidence="4" type="ORF">F2P56_024719</name>
</gene>
<dbReference type="InterPro" id="IPR046431">
    <property type="entry name" value="FAF_dom"/>
</dbReference>
<dbReference type="Proteomes" id="UP000619265">
    <property type="component" value="Unassembled WGS sequence"/>
</dbReference>
<dbReference type="EMBL" id="LIHL02000011">
    <property type="protein sequence ID" value="KAF5455108.1"/>
    <property type="molecule type" value="Genomic_DNA"/>
</dbReference>
<evidence type="ECO:0000256" key="2">
    <source>
        <dbReference type="SAM" id="MobiDB-lite"/>
    </source>
</evidence>
<dbReference type="KEGG" id="jre:109010958"/>
<comment type="caution">
    <text evidence="4">The sequence shown here is derived from an EMBL/GenBank/DDBJ whole genome shotgun (WGS) entry which is preliminary data.</text>
</comment>